<evidence type="ECO:0000313" key="1">
    <source>
        <dbReference type="EMBL" id="KEQ11897.1"/>
    </source>
</evidence>
<proteinExistence type="predicted"/>
<evidence type="ECO:0000313" key="2">
    <source>
        <dbReference type="Proteomes" id="UP000028006"/>
    </source>
</evidence>
<comment type="caution">
    <text evidence="1">The sequence shown here is derived from an EMBL/GenBank/DDBJ whole genome shotgun (WGS) entry which is preliminary data.</text>
</comment>
<accession>A0A081N0C4</accession>
<protein>
    <submittedName>
        <fullName evidence="1">Uncharacterized protein</fullName>
    </submittedName>
</protein>
<dbReference type="Proteomes" id="UP000028006">
    <property type="component" value="Unassembled WGS sequence"/>
</dbReference>
<dbReference type="EMBL" id="JOKG01000005">
    <property type="protein sequence ID" value="KEQ11897.1"/>
    <property type="molecule type" value="Genomic_DNA"/>
</dbReference>
<dbReference type="AlphaFoldDB" id="A0A081N0C4"/>
<organism evidence="1 2">
    <name type="scientific">Endozoicomonas montiporae</name>
    <dbReference type="NCBI Taxonomy" id="1027273"/>
    <lineage>
        <taxon>Bacteria</taxon>
        <taxon>Pseudomonadati</taxon>
        <taxon>Pseudomonadota</taxon>
        <taxon>Gammaproteobacteria</taxon>
        <taxon>Oceanospirillales</taxon>
        <taxon>Endozoicomonadaceae</taxon>
        <taxon>Endozoicomonas</taxon>
    </lineage>
</organism>
<gene>
    <name evidence="1" type="ORF">GZ77_22520</name>
</gene>
<sequence length="90" mass="9996">MVSTPADYCINQLPSPKGSWFFFACKKETCRAKKVFQKNKKNFELFPEAVVLDYAGGKLSALLVCLVLAYTGSLTFPNNRLSSPATSPLW</sequence>
<name>A0A081N0C4_9GAMM</name>
<keyword evidence="2" id="KW-1185">Reference proteome</keyword>
<reference evidence="1 2" key="1">
    <citation type="submission" date="2014-06" db="EMBL/GenBank/DDBJ databases">
        <title>Whole Genome Sequences of Three Symbiotic Endozoicomonas Bacteria.</title>
        <authorList>
            <person name="Neave M.J."/>
            <person name="Apprill A."/>
            <person name="Voolstra C.R."/>
        </authorList>
    </citation>
    <scope>NUCLEOTIDE SEQUENCE [LARGE SCALE GENOMIC DNA]</scope>
    <source>
        <strain evidence="1 2">LMG 24815</strain>
    </source>
</reference>